<protein>
    <recommendedName>
        <fullName evidence="8">ATP-grasp domain-containing protein</fullName>
    </recommendedName>
</protein>
<evidence type="ECO:0000259" key="5">
    <source>
        <dbReference type="PROSITE" id="PS50975"/>
    </source>
</evidence>
<dbReference type="Gene3D" id="3.30.470.20">
    <property type="entry name" value="ATP-grasp fold, B domain"/>
    <property type="match status" value="1"/>
</dbReference>
<evidence type="ECO:0000256" key="2">
    <source>
        <dbReference type="ARBA" id="ARBA00022741"/>
    </source>
</evidence>
<dbReference type="FunFam" id="3.40.50.20:FF:000010">
    <property type="entry name" value="Propionyl-CoA carboxylase subunit alpha"/>
    <property type="match status" value="1"/>
</dbReference>
<dbReference type="InterPro" id="IPR050856">
    <property type="entry name" value="Biotin_carboxylase_complex"/>
</dbReference>
<dbReference type="SUPFAM" id="SSF56059">
    <property type="entry name" value="Glutathione synthetase ATP-binding domain-like"/>
    <property type="match status" value="1"/>
</dbReference>
<sequence>MFRKLLVANRGEIALRILRSCRDLGIDGVAVYSEVDRDSLHVRYADEAYLIGPGPASESYLNIAKIIEVAKKARVDAIHPGYGFLAENADFAQACRENTITFVGPSPEAIRMLGDKLESRRLMSQAGLPVVPGSRELATADTAATAATRIGYPLLVKAASGGGGKGIRAVYRAEELPIALEMASREAGAAFGNGALYLEKFLETVRHVEVQIIADHHGNVVALGERECSIQRRYQKMIEEAPSTAVDDALRQRLIEMAVRAGKAADYVNVGTIEFLLDEEGNPSFLEVNTRLQVEHPVTELVTGIDLVADQLLVAEGEALPYRQEEIRVRGWAIECRISAEDPFNEFFPSVGKVSFVSEPGGPGVRV</sequence>
<keyword evidence="1" id="KW-0436">Ligase</keyword>
<dbReference type="PROSITE" id="PS00866">
    <property type="entry name" value="CPSASE_1"/>
    <property type="match status" value="1"/>
</dbReference>
<dbReference type="InterPro" id="IPR016185">
    <property type="entry name" value="PreATP-grasp_dom_sf"/>
</dbReference>
<feature type="domain" description="Biotin carboxylation" evidence="6">
    <location>
        <begin position="1"/>
        <end position="367"/>
    </location>
</feature>
<evidence type="ECO:0000256" key="4">
    <source>
        <dbReference type="ARBA" id="ARBA00023267"/>
    </source>
</evidence>
<dbReference type="AlphaFoldDB" id="X0SLT1"/>
<evidence type="ECO:0000313" key="7">
    <source>
        <dbReference type="EMBL" id="GAF82028.1"/>
    </source>
</evidence>
<dbReference type="GO" id="GO:0016874">
    <property type="term" value="F:ligase activity"/>
    <property type="evidence" value="ECO:0007669"/>
    <property type="project" value="UniProtKB-KW"/>
</dbReference>
<dbReference type="PANTHER" id="PTHR18866">
    <property type="entry name" value="CARBOXYLASE:PYRUVATE/ACETYL-COA/PROPIONYL-COA CARBOXYLASE"/>
    <property type="match status" value="1"/>
</dbReference>
<accession>X0SLT1</accession>
<evidence type="ECO:0000256" key="1">
    <source>
        <dbReference type="ARBA" id="ARBA00022598"/>
    </source>
</evidence>
<dbReference type="InterPro" id="IPR011764">
    <property type="entry name" value="Biotin_carboxylation_dom"/>
</dbReference>
<feature type="non-terminal residue" evidence="7">
    <location>
        <position position="367"/>
    </location>
</feature>
<dbReference type="PANTHER" id="PTHR18866:SF33">
    <property type="entry name" value="METHYLCROTONOYL-COA CARBOXYLASE SUBUNIT ALPHA, MITOCHONDRIAL-RELATED"/>
    <property type="match status" value="1"/>
</dbReference>
<keyword evidence="4" id="KW-0092">Biotin</keyword>
<dbReference type="InterPro" id="IPR005481">
    <property type="entry name" value="BC-like_N"/>
</dbReference>
<name>X0SLT1_9ZZZZ</name>
<organism evidence="7">
    <name type="scientific">marine sediment metagenome</name>
    <dbReference type="NCBI Taxonomy" id="412755"/>
    <lineage>
        <taxon>unclassified sequences</taxon>
        <taxon>metagenomes</taxon>
        <taxon>ecological metagenomes</taxon>
    </lineage>
</organism>
<keyword evidence="2" id="KW-0547">Nucleotide-binding</keyword>
<dbReference type="Pfam" id="PF00289">
    <property type="entry name" value="Biotin_carb_N"/>
    <property type="match status" value="1"/>
</dbReference>
<dbReference type="FunFam" id="3.30.1490.20:FF:000003">
    <property type="entry name" value="acetyl-CoA carboxylase isoform X1"/>
    <property type="match status" value="1"/>
</dbReference>
<keyword evidence="3" id="KW-0067">ATP-binding</keyword>
<evidence type="ECO:0000259" key="6">
    <source>
        <dbReference type="PROSITE" id="PS50979"/>
    </source>
</evidence>
<gene>
    <name evidence="7" type="ORF">S01H1_14176</name>
</gene>
<dbReference type="InterPro" id="IPR005479">
    <property type="entry name" value="CPAse_ATP-bd"/>
</dbReference>
<dbReference type="InterPro" id="IPR011761">
    <property type="entry name" value="ATP-grasp"/>
</dbReference>
<dbReference type="PROSITE" id="PS00867">
    <property type="entry name" value="CPSASE_2"/>
    <property type="match status" value="1"/>
</dbReference>
<dbReference type="GO" id="GO:0046872">
    <property type="term" value="F:metal ion binding"/>
    <property type="evidence" value="ECO:0007669"/>
    <property type="project" value="InterPro"/>
</dbReference>
<dbReference type="GO" id="GO:0005524">
    <property type="term" value="F:ATP binding"/>
    <property type="evidence" value="ECO:0007669"/>
    <property type="project" value="UniProtKB-KW"/>
</dbReference>
<dbReference type="PROSITE" id="PS50979">
    <property type="entry name" value="BC"/>
    <property type="match status" value="1"/>
</dbReference>
<comment type="caution">
    <text evidence="7">The sequence shown here is derived from an EMBL/GenBank/DDBJ whole genome shotgun (WGS) entry which is preliminary data.</text>
</comment>
<reference evidence="7" key="1">
    <citation type="journal article" date="2014" name="Front. Microbiol.">
        <title>High frequency of phylogenetically diverse reductive dehalogenase-homologous genes in deep subseafloor sedimentary metagenomes.</title>
        <authorList>
            <person name="Kawai M."/>
            <person name="Futagami T."/>
            <person name="Toyoda A."/>
            <person name="Takaki Y."/>
            <person name="Nishi S."/>
            <person name="Hori S."/>
            <person name="Arai W."/>
            <person name="Tsubouchi T."/>
            <person name="Morono Y."/>
            <person name="Uchiyama I."/>
            <person name="Ito T."/>
            <person name="Fujiyama A."/>
            <person name="Inagaki F."/>
            <person name="Takami H."/>
        </authorList>
    </citation>
    <scope>NUCLEOTIDE SEQUENCE</scope>
    <source>
        <strain evidence="7">Expedition CK06-06</strain>
    </source>
</reference>
<dbReference type="EMBL" id="BARS01007358">
    <property type="protein sequence ID" value="GAF82028.1"/>
    <property type="molecule type" value="Genomic_DNA"/>
</dbReference>
<dbReference type="PROSITE" id="PS50975">
    <property type="entry name" value="ATP_GRASP"/>
    <property type="match status" value="1"/>
</dbReference>
<dbReference type="SUPFAM" id="SSF52440">
    <property type="entry name" value="PreATP-grasp domain"/>
    <property type="match status" value="1"/>
</dbReference>
<dbReference type="Pfam" id="PF02786">
    <property type="entry name" value="CPSase_L_D2"/>
    <property type="match status" value="1"/>
</dbReference>
<evidence type="ECO:0000256" key="3">
    <source>
        <dbReference type="ARBA" id="ARBA00022840"/>
    </source>
</evidence>
<evidence type="ECO:0008006" key="8">
    <source>
        <dbReference type="Google" id="ProtNLM"/>
    </source>
</evidence>
<proteinExistence type="predicted"/>
<feature type="domain" description="ATP-grasp" evidence="5">
    <location>
        <begin position="120"/>
        <end position="316"/>
    </location>
</feature>